<gene>
    <name evidence="1" type="ORF">DERYTH_LOCUS18294</name>
</gene>
<evidence type="ECO:0000313" key="2">
    <source>
        <dbReference type="Proteomes" id="UP000789405"/>
    </source>
</evidence>
<name>A0A9N9NWC8_9GLOM</name>
<dbReference type="Proteomes" id="UP000789405">
    <property type="component" value="Unassembled WGS sequence"/>
</dbReference>
<dbReference type="AlphaFoldDB" id="A0A9N9NWC8"/>
<feature type="non-terminal residue" evidence="1">
    <location>
        <position position="1"/>
    </location>
</feature>
<reference evidence="1" key="1">
    <citation type="submission" date="2021-06" db="EMBL/GenBank/DDBJ databases">
        <authorList>
            <person name="Kallberg Y."/>
            <person name="Tangrot J."/>
            <person name="Rosling A."/>
        </authorList>
    </citation>
    <scope>NUCLEOTIDE SEQUENCE</scope>
    <source>
        <strain evidence="1">MA453B</strain>
    </source>
</reference>
<sequence>MTAVTLREPFEIEQKVITIKNQNNLFDIGVSIPVEIHSKTVNSKININVKTVDEKIIDTINDINNENAEKSINEHDPELEEKILITYKGSGISLVSDDGRQLRNWPIPPQYSVITPAKCLIKSGRCYVYVIIHSENDVIGSDKVIWFWKDRKKSLDSSQPTKKKTREFERELFSLELSSLLPKNIILINKDGSLLIVKNSLKAAYNDRFIGAKSKKKRDVVWSTLFNSSGSCVPTNFSPHPSLVVLTISMNKSEKNNASLSSKHFFLSFICINCNTLQYEYLAHYTHSTQSDQLSTPLIFNFDPLTGRLFVLFSPGVLKVFMITFNFIDSKLDITLSEVYKFEFDGLIPFTEKYFSTTQGEHALQFAPISDSYLALVGMQKTLAS</sequence>
<keyword evidence="2" id="KW-1185">Reference proteome</keyword>
<accession>A0A9N9NWC8</accession>
<organism evidence="1 2">
    <name type="scientific">Dentiscutata erythropus</name>
    <dbReference type="NCBI Taxonomy" id="1348616"/>
    <lineage>
        <taxon>Eukaryota</taxon>
        <taxon>Fungi</taxon>
        <taxon>Fungi incertae sedis</taxon>
        <taxon>Mucoromycota</taxon>
        <taxon>Glomeromycotina</taxon>
        <taxon>Glomeromycetes</taxon>
        <taxon>Diversisporales</taxon>
        <taxon>Gigasporaceae</taxon>
        <taxon>Dentiscutata</taxon>
    </lineage>
</organism>
<evidence type="ECO:0000313" key="1">
    <source>
        <dbReference type="EMBL" id="CAG8766605.1"/>
    </source>
</evidence>
<proteinExistence type="predicted"/>
<dbReference type="EMBL" id="CAJVPY010018359">
    <property type="protein sequence ID" value="CAG8766605.1"/>
    <property type="molecule type" value="Genomic_DNA"/>
</dbReference>
<comment type="caution">
    <text evidence="1">The sequence shown here is derived from an EMBL/GenBank/DDBJ whole genome shotgun (WGS) entry which is preliminary data.</text>
</comment>
<protein>
    <submittedName>
        <fullName evidence="1">10108_t:CDS:1</fullName>
    </submittedName>
</protein>